<reference evidence="2" key="1">
    <citation type="journal article" date="2019" name="Int. J. Syst. Evol. Microbiol.">
        <title>The Global Catalogue of Microorganisms (GCM) 10K type strain sequencing project: providing services to taxonomists for standard genome sequencing and annotation.</title>
        <authorList>
            <consortium name="The Broad Institute Genomics Platform"/>
            <consortium name="The Broad Institute Genome Sequencing Center for Infectious Disease"/>
            <person name="Wu L."/>
            <person name="Ma J."/>
        </authorList>
    </citation>
    <scope>NUCLEOTIDE SEQUENCE [LARGE SCALE GENOMIC DNA]</scope>
    <source>
        <strain evidence="2">CGMCC 4.7020</strain>
    </source>
</reference>
<gene>
    <name evidence="1" type="ORF">ACFQ5X_24445</name>
</gene>
<accession>A0ABW3XI38</accession>
<sequence length="126" mass="13379">MTTAITHEGDDPLGTLTEHRGLLENCGAPGCEERARSWKDGDPLMEAIATAVFELCEHSDSGGLVVDDPRNIAAAASLAAIRILGRDRCVHSKAVHNTHHVGSPVPDCAWCTTTSPADRTTPEARP</sequence>
<comment type="caution">
    <text evidence="1">The sequence shown here is derived from an EMBL/GenBank/DDBJ whole genome shotgun (WGS) entry which is preliminary data.</text>
</comment>
<evidence type="ECO:0000313" key="2">
    <source>
        <dbReference type="Proteomes" id="UP001597058"/>
    </source>
</evidence>
<protein>
    <submittedName>
        <fullName evidence="1">Uncharacterized protein</fullName>
    </submittedName>
</protein>
<name>A0ABW3XI38_9ACTN</name>
<evidence type="ECO:0000313" key="1">
    <source>
        <dbReference type="EMBL" id="MFD1308992.1"/>
    </source>
</evidence>
<keyword evidence="2" id="KW-1185">Reference proteome</keyword>
<proteinExistence type="predicted"/>
<organism evidence="1 2">
    <name type="scientific">Streptomyces kaempferi</name>
    <dbReference type="NCBI Taxonomy" id="333725"/>
    <lineage>
        <taxon>Bacteria</taxon>
        <taxon>Bacillati</taxon>
        <taxon>Actinomycetota</taxon>
        <taxon>Actinomycetes</taxon>
        <taxon>Kitasatosporales</taxon>
        <taxon>Streptomycetaceae</taxon>
        <taxon>Streptomyces</taxon>
    </lineage>
</organism>
<dbReference type="RefSeq" id="WP_381328600.1">
    <property type="nucleotide sequence ID" value="NZ_JBHTMM010000033.1"/>
</dbReference>
<dbReference type="Proteomes" id="UP001597058">
    <property type="component" value="Unassembled WGS sequence"/>
</dbReference>
<dbReference type="EMBL" id="JBHTMM010000033">
    <property type="protein sequence ID" value="MFD1308992.1"/>
    <property type="molecule type" value="Genomic_DNA"/>
</dbReference>